<gene>
    <name evidence="6 7 8" type="primary">LOC115876446</name>
</gene>
<evidence type="ECO:0000313" key="7">
    <source>
        <dbReference type="RefSeq" id="XP_030748082.1"/>
    </source>
</evidence>
<keyword evidence="1" id="KW-0677">Repeat</keyword>
<dbReference type="GeneID" id="115876446"/>
<dbReference type="InterPro" id="IPR036036">
    <property type="entry name" value="SOCS_box-like_dom_sf"/>
</dbReference>
<dbReference type="PROSITE" id="PS50088">
    <property type="entry name" value="ANK_REPEAT"/>
    <property type="match status" value="1"/>
</dbReference>
<dbReference type="GO" id="GO:0035556">
    <property type="term" value="P:intracellular signal transduction"/>
    <property type="evidence" value="ECO:0007669"/>
    <property type="project" value="InterPro"/>
</dbReference>
<dbReference type="RefSeq" id="XP_030748083.1">
    <property type="nucleotide sequence ID" value="XM_030892223.1"/>
</dbReference>
<evidence type="ECO:0000259" key="4">
    <source>
        <dbReference type="PROSITE" id="PS50225"/>
    </source>
</evidence>
<keyword evidence="5" id="KW-1185">Reference proteome</keyword>
<dbReference type="Pfam" id="PF12796">
    <property type="entry name" value="Ank_2"/>
    <property type="match status" value="1"/>
</dbReference>
<dbReference type="SMART" id="SM00253">
    <property type="entry name" value="SOCS"/>
    <property type="match status" value="1"/>
</dbReference>
<dbReference type="AlphaFoldDB" id="A0A6J2XA24"/>
<dbReference type="SMART" id="SM00248">
    <property type="entry name" value="ANK"/>
    <property type="match status" value="9"/>
</dbReference>
<dbReference type="InterPro" id="IPR002110">
    <property type="entry name" value="Ankyrin_rpt"/>
</dbReference>
<dbReference type="Pfam" id="PF00023">
    <property type="entry name" value="Ank"/>
    <property type="match status" value="1"/>
</dbReference>
<dbReference type="SMART" id="SM00969">
    <property type="entry name" value="SOCS_box"/>
    <property type="match status" value="1"/>
</dbReference>
<accession>A0A6J2XA24</accession>
<reference evidence="6 7" key="1">
    <citation type="submission" date="2025-04" db="UniProtKB">
        <authorList>
            <consortium name="RefSeq"/>
        </authorList>
    </citation>
    <scope>IDENTIFICATION</scope>
    <source>
        <tissue evidence="6 7">Gonads</tissue>
    </source>
</reference>
<evidence type="ECO:0000256" key="2">
    <source>
        <dbReference type="ARBA" id="ARBA00023043"/>
    </source>
</evidence>
<feature type="repeat" description="ANK" evidence="3">
    <location>
        <begin position="107"/>
        <end position="135"/>
    </location>
</feature>
<dbReference type="InterPro" id="IPR036770">
    <property type="entry name" value="Ankyrin_rpt-contain_sf"/>
</dbReference>
<feature type="domain" description="SOCS box" evidence="4">
    <location>
        <begin position="625"/>
        <end position="682"/>
    </location>
</feature>
<dbReference type="PANTHER" id="PTHR24198">
    <property type="entry name" value="ANKYRIN REPEAT AND PROTEIN KINASE DOMAIN-CONTAINING PROTEIN"/>
    <property type="match status" value="1"/>
</dbReference>
<evidence type="ECO:0000256" key="1">
    <source>
        <dbReference type="ARBA" id="ARBA00022737"/>
    </source>
</evidence>
<dbReference type="PROSITE" id="PS50225">
    <property type="entry name" value="SOCS"/>
    <property type="match status" value="1"/>
</dbReference>
<evidence type="ECO:0000313" key="8">
    <source>
        <dbReference type="RefSeq" id="XP_030748083.1"/>
    </source>
</evidence>
<proteinExistence type="predicted"/>
<dbReference type="RefSeq" id="XP_030748081.1">
    <property type="nucleotide sequence ID" value="XM_030892221.1"/>
</dbReference>
<keyword evidence="2 3" id="KW-0040">ANK repeat</keyword>
<dbReference type="Proteomes" id="UP000504635">
    <property type="component" value="Unplaced"/>
</dbReference>
<dbReference type="PROSITE" id="PS50297">
    <property type="entry name" value="ANK_REP_REGION"/>
    <property type="match status" value="1"/>
</dbReference>
<dbReference type="SUPFAM" id="SSF158235">
    <property type="entry name" value="SOCS box-like"/>
    <property type="match status" value="1"/>
</dbReference>
<organism evidence="5 7">
    <name type="scientific">Sitophilus oryzae</name>
    <name type="common">Rice weevil</name>
    <name type="synonym">Curculio oryzae</name>
    <dbReference type="NCBI Taxonomy" id="7048"/>
    <lineage>
        <taxon>Eukaryota</taxon>
        <taxon>Metazoa</taxon>
        <taxon>Ecdysozoa</taxon>
        <taxon>Arthropoda</taxon>
        <taxon>Hexapoda</taxon>
        <taxon>Insecta</taxon>
        <taxon>Pterygota</taxon>
        <taxon>Neoptera</taxon>
        <taxon>Endopterygota</taxon>
        <taxon>Coleoptera</taxon>
        <taxon>Polyphaga</taxon>
        <taxon>Cucujiformia</taxon>
        <taxon>Curculionidae</taxon>
        <taxon>Dryophthorinae</taxon>
        <taxon>Sitophilus</taxon>
    </lineage>
</organism>
<dbReference type="OrthoDB" id="3246549at2759"/>
<dbReference type="CDD" id="cd03716">
    <property type="entry name" value="SOCS_ASB_like"/>
    <property type="match status" value="1"/>
</dbReference>
<dbReference type="RefSeq" id="XP_030748082.1">
    <property type="nucleotide sequence ID" value="XM_030892222.1"/>
</dbReference>
<sequence>MGGSVSQVFQSGSALLSNGHGHKVTDSTRQKVQTIFDALTANPKIGVQRLEGLLLQIPKNENILAIHDEAGYNLLQKCVGANNVELVRWLLARHTAADVNRFPCSLPLHIACMKGHDECVDLLLKHGAKIDVEARMCWPGPHSSNCEERGKYAQTIQQEETCIERDNRDTRPLSKLQSAIYYALDGDQVNILVMLIQKSEDPWNSMFRGKKPLLLHAACERRAWSCTRFLTNVRSEEIHILKDEYYPIHYAASNDLKFLELLISAGANTTVRTTTQQMTLLHVVLLVAHKSAEDTIATVRLLLEHGCKELINTPDSLGNTPLHALIVRYALEEAQYGYDKWNKWDILHLVRYLIQAGARQSINHTGNSAVACVLRHVRDWDVCYELLNMLLQEGGNPNEVGRDGSVPLMVCLVPLINKDPLHHFTHNMKVCYLNCIRLLLKQGANPNCSYRANLTPLHVLVFTVSENITLICDVQKQTNFEFIKNLLILLLTYGLDPNVRVSTRTQHILQSCMDMIQNVRDCKDIQYVYDLTLTLIQYGANPDLLLSMSEAIKNHSLHSQSIWKTKNYILYYYIMLISRKENLMTDPNMLFSKIIMLFYLVMQHKPLFECLKILHTQQLSLVPGKMTEPLTCIIRDLYNRPRSLKQICRVRIHNCLDRRPGLYINKLNLPNQLKDYLLNFDP</sequence>
<dbReference type="Gene3D" id="1.25.40.20">
    <property type="entry name" value="Ankyrin repeat-containing domain"/>
    <property type="match status" value="3"/>
</dbReference>
<protein>
    <submittedName>
        <fullName evidence="6 7">Ankyrin-3</fullName>
    </submittedName>
</protein>
<dbReference type="Gene3D" id="1.10.750.20">
    <property type="entry name" value="SOCS box"/>
    <property type="match status" value="1"/>
</dbReference>
<dbReference type="SUPFAM" id="SSF48403">
    <property type="entry name" value="Ankyrin repeat"/>
    <property type="match status" value="1"/>
</dbReference>
<dbReference type="KEGG" id="soy:115876446"/>
<dbReference type="PANTHER" id="PTHR24198:SF165">
    <property type="entry name" value="ANKYRIN REPEAT-CONTAINING PROTEIN-RELATED"/>
    <property type="match status" value="1"/>
</dbReference>
<dbReference type="Pfam" id="PF07525">
    <property type="entry name" value="SOCS_box"/>
    <property type="match status" value="1"/>
</dbReference>
<evidence type="ECO:0000313" key="5">
    <source>
        <dbReference type="Proteomes" id="UP000504635"/>
    </source>
</evidence>
<dbReference type="InterPro" id="IPR001496">
    <property type="entry name" value="SOCS_box"/>
</dbReference>
<evidence type="ECO:0000313" key="6">
    <source>
        <dbReference type="RefSeq" id="XP_030748081.1"/>
    </source>
</evidence>
<name>A0A6J2XA24_SITOR</name>
<evidence type="ECO:0000256" key="3">
    <source>
        <dbReference type="PROSITE-ProRule" id="PRU00023"/>
    </source>
</evidence>